<dbReference type="PROSITE" id="PS50005">
    <property type="entry name" value="TPR"/>
    <property type="match status" value="1"/>
</dbReference>
<sequence length="555" mass="59739">MARASALLNARRFAEAAALLAPLARLHARVGAVRHLNGAAHAALGDMAGAERELRAAMTLEPARHEAVLLLAQLLGAAGRHEDLVALTDALAALPQAPAGVFDLRARAFEALHMQDARVAARRRIVALQPGRSVPEHNLAAALGDAGDAEEAVLLARRALGAADRPETWLVLGRALQSMGRFDEAEQALRAAAQRRPGYVDALRDLAQLIWMRGGDLATARAVLARDGCAPAVAARLRAVEARLIETAGDGVAAYALLAREGTGGDAVAELTAAHLAMAFDPGQALVHGRRAEAAAPDDPAVERKMIELELAAARPEAALARLDRAIVRQPLDQGLVALQWIGWRLLGDSRAALLYDYRAFVGAAMLDCPPGWTRLEDYIRDLAVALRAAHGLQRHPLDQSLRHGTQTTAELTRSRDPAIRAFTIAIDGPIRRYIEALGAGTDLVRRRRARDYRLNGLWSVRLQPGGHHVSHVHPRGWISSACHLELPETDPGCEDGWLTFGEPGIPVRPALPAEHRVRPVSGQLVLFPSYMWHATVPFRCPGSRLTIAFDVVPA</sequence>
<protein>
    <recommendedName>
        <fullName evidence="4">Tetratricopeptide repeat protein</fullName>
    </recommendedName>
</protein>
<dbReference type="Proteomes" id="UP000018851">
    <property type="component" value="Chromosome"/>
</dbReference>
<evidence type="ECO:0000313" key="2">
    <source>
        <dbReference type="EMBL" id="AHE53273.1"/>
    </source>
</evidence>
<dbReference type="HOGENOM" id="CLU_029701_0_0_5"/>
<evidence type="ECO:0008006" key="4">
    <source>
        <dbReference type="Google" id="ProtNLM"/>
    </source>
</evidence>
<dbReference type="AlphaFoldDB" id="W0AAC2"/>
<dbReference type="eggNOG" id="COG0457">
    <property type="taxonomic scope" value="Bacteria"/>
</dbReference>
<dbReference type="Pfam" id="PF13759">
    <property type="entry name" value="2OG-FeII_Oxy_5"/>
    <property type="match status" value="1"/>
</dbReference>
<dbReference type="Pfam" id="PF13428">
    <property type="entry name" value="TPR_14"/>
    <property type="match status" value="1"/>
</dbReference>
<reference evidence="2 3" key="1">
    <citation type="submission" date="2013-07" db="EMBL/GenBank/DDBJ databases">
        <title>Completed genome of Sphingomonas sanxanigenens NX02.</title>
        <authorList>
            <person name="Ma T."/>
            <person name="Huang H."/>
            <person name="Wu M."/>
            <person name="Li X."/>
            <person name="Li G."/>
        </authorList>
    </citation>
    <scope>NUCLEOTIDE SEQUENCE [LARGE SCALE GENOMIC DNA]</scope>
    <source>
        <strain evidence="2 3">NX02</strain>
    </source>
</reference>
<dbReference type="SMART" id="SM00028">
    <property type="entry name" value="TPR"/>
    <property type="match status" value="2"/>
</dbReference>
<evidence type="ECO:0000256" key="1">
    <source>
        <dbReference type="PROSITE-ProRule" id="PRU00339"/>
    </source>
</evidence>
<dbReference type="Gene3D" id="1.25.40.10">
    <property type="entry name" value="Tetratricopeptide repeat domain"/>
    <property type="match status" value="2"/>
</dbReference>
<gene>
    <name evidence="2" type="ORF">NX02_07740</name>
</gene>
<dbReference type="EMBL" id="CP006644">
    <property type="protein sequence ID" value="AHE53273.1"/>
    <property type="molecule type" value="Genomic_DNA"/>
</dbReference>
<keyword evidence="1" id="KW-0802">TPR repeat</keyword>
<dbReference type="InterPro" id="IPR012668">
    <property type="entry name" value="CHP02466"/>
</dbReference>
<keyword evidence="3" id="KW-1185">Reference proteome</keyword>
<dbReference type="SUPFAM" id="SSF48452">
    <property type="entry name" value="TPR-like"/>
    <property type="match status" value="2"/>
</dbReference>
<accession>W0AAC2</accession>
<dbReference type="PATRIC" id="fig|1123269.5.peg.1509"/>
<evidence type="ECO:0000313" key="3">
    <source>
        <dbReference type="Proteomes" id="UP000018851"/>
    </source>
</evidence>
<proteinExistence type="predicted"/>
<dbReference type="KEGG" id="ssan:NX02_07740"/>
<dbReference type="Gene3D" id="2.60.120.620">
    <property type="entry name" value="q2cbj1_9rhob like domain"/>
    <property type="match status" value="1"/>
</dbReference>
<dbReference type="STRING" id="1123269.NX02_07740"/>
<name>W0AAC2_9SPHN</name>
<feature type="repeat" description="TPR" evidence="1">
    <location>
        <begin position="166"/>
        <end position="199"/>
    </location>
</feature>
<dbReference type="InterPro" id="IPR019734">
    <property type="entry name" value="TPR_rpt"/>
</dbReference>
<organism evidence="2 3">
    <name type="scientific">Sphingomonas sanxanigenens DSM 19645 = NX02</name>
    <dbReference type="NCBI Taxonomy" id="1123269"/>
    <lineage>
        <taxon>Bacteria</taxon>
        <taxon>Pseudomonadati</taxon>
        <taxon>Pseudomonadota</taxon>
        <taxon>Alphaproteobacteria</taxon>
        <taxon>Sphingomonadales</taxon>
        <taxon>Sphingomonadaceae</taxon>
        <taxon>Sphingomonas</taxon>
    </lineage>
</organism>
<dbReference type="InterPro" id="IPR011990">
    <property type="entry name" value="TPR-like_helical_dom_sf"/>
</dbReference>